<feature type="domain" description="DUF7379" evidence="1">
    <location>
        <begin position="211"/>
        <end position="387"/>
    </location>
</feature>
<accession>Q1Q0R0</accession>
<dbReference type="AlphaFoldDB" id="Q1Q0R0"/>
<dbReference type="Pfam" id="PF24096">
    <property type="entry name" value="DUF7379"/>
    <property type="match status" value="1"/>
</dbReference>
<name>Q1Q0R0_KUEST</name>
<proteinExistence type="predicted"/>
<organism evidence="2">
    <name type="scientific">Kuenenia stuttgartiensis</name>
    <dbReference type="NCBI Taxonomy" id="174633"/>
    <lineage>
        <taxon>Bacteria</taxon>
        <taxon>Pseudomonadati</taxon>
        <taxon>Planctomycetota</taxon>
        <taxon>Candidatus Brocadiia</taxon>
        <taxon>Candidatus Brocadiales</taxon>
        <taxon>Candidatus Brocadiaceae</taxon>
        <taxon>Candidatus Kuenenia</taxon>
    </lineage>
</organism>
<reference evidence="2" key="1">
    <citation type="journal article" date="2006" name="Nature">
        <title>Deciphering the evolution and metabolism of an anammox bacterium from a community genome.</title>
        <authorList>
            <person name="Strous M."/>
            <person name="Pelletier E."/>
            <person name="Mangenot S."/>
            <person name="Rattei T."/>
            <person name="Lehner A."/>
            <person name="Taylor M.W."/>
            <person name="Horn M."/>
            <person name="Daims H."/>
            <person name="Bartol-Mavel D."/>
            <person name="Wincker P."/>
            <person name="Barbe V."/>
            <person name="Fonknechten N."/>
            <person name="Vallenet D."/>
            <person name="Segurens B."/>
            <person name="Schenowitz-Truong C."/>
            <person name="Medigue C."/>
            <person name="Collingro A."/>
            <person name="Snel B."/>
            <person name="Dutilh B.E."/>
            <person name="OpDenCamp H.J.M."/>
            <person name="vanDerDrift C."/>
            <person name="Cirpus I."/>
            <person name="vanDePas-Schoonen K.T."/>
            <person name="Harhangi H.R."/>
            <person name="vanNiftrik L."/>
            <person name="Schmid M."/>
            <person name="Keltjens J."/>
            <person name="vanDeVossenberg J."/>
            <person name="Kartal B."/>
            <person name="Meier H."/>
            <person name="Frishman D."/>
            <person name="Huynen M.A."/>
            <person name="Mewes H."/>
            <person name="Weissenbach J."/>
            <person name="Jetten M.S.M."/>
            <person name="Wagner M."/>
            <person name="LePaslier D."/>
        </authorList>
    </citation>
    <scope>NUCLEOTIDE SEQUENCE</scope>
</reference>
<evidence type="ECO:0000313" key="2">
    <source>
        <dbReference type="EMBL" id="CAJ73579.1"/>
    </source>
</evidence>
<dbReference type="InterPro" id="IPR029058">
    <property type="entry name" value="AB_hydrolase_fold"/>
</dbReference>
<evidence type="ECO:0000259" key="1">
    <source>
        <dbReference type="Pfam" id="PF24096"/>
    </source>
</evidence>
<reference evidence="2" key="2">
    <citation type="submission" date="2006-01" db="EMBL/GenBank/DDBJ databases">
        <authorList>
            <person name="Genoscope"/>
        </authorList>
    </citation>
    <scope>NUCLEOTIDE SEQUENCE</scope>
</reference>
<dbReference type="Gene3D" id="3.40.50.1820">
    <property type="entry name" value="alpha/beta hydrolase"/>
    <property type="match status" value="1"/>
</dbReference>
<dbReference type="InterPro" id="IPR055803">
    <property type="entry name" value="DUF7379"/>
</dbReference>
<gene>
    <name evidence="2" type="ORF">kuste2827</name>
</gene>
<dbReference type="SUPFAM" id="SSF53474">
    <property type="entry name" value="alpha/beta-Hydrolases"/>
    <property type="match status" value="1"/>
</dbReference>
<protein>
    <recommendedName>
        <fullName evidence="1">DUF7379 domain-containing protein</fullName>
    </recommendedName>
</protein>
<dbReference type="EMBL" id="CT573071">
    <property type="protein sequence ID" value="CAJ73579.1"/>
    <property type="molecule type" value="Genomic_DNA"/>
</dbReference>
<sequence length="495" mass="54979">MPSTSEFVGTIKDLTGIANAKEAQSGRRDALGSAYNPDCLDFLEDSKDFKIEKVFEFCPNEQRAFGVEEMVKPIPLAIRCNPGEEAVLLSYEDGVWSWHFKNNDCVSNRDLVSDDGRHISLFSVPFKVQDRTTRGLWSKVVHVFKFATDWIQEGSSAAINNMLREYEGRKIKEGFKRIEHNLGFIEGLTTADPVSDWGGIKDVMKDKKKALLFIHGTGSSIEGGYADVPQKILAVLKNKYPVILGYDHFTLSKTPEDNAKDMLSTLESTGILDTGIKFDTVTHSRGGLVLRSFVELCNGYLNVDNAVMVACPAGGTSLANPGKWDSLAKKIDLLTNIFFFTGGAPMKIFFNLVGGLIKFAASKLKEPNAIPGVWAMNPNSEFIKKLNKSSSSIGGDVVYNTIGSDFEPSGIFKGGLKDDITDSIADVYFGDPNDLVVDTDKMVVPWPTGIKSGIKFNYEPWQHVYHLNYFRQAETYRRFSDIFKVDLKTVIDECL</sequence>